<proteinExistence type="predicted"/>
<dbReference type="Proteomes" id="UP001139157">
    <property type="component" value="Unassembled WGS sequence"/>
</dbReference>
<organism evidence="2 3">
    <name type="scientific">Nocardia pulmonis</name>
    <dbReference type="NCBI Taxonomy" id="2951408"/>
    <lineage>
        <taxon>Bacteria</taxon>
        <taxon>Bacillati</taxon>
        <taxon>Actinomycetota</taxon>
        <taxon>Actinomycetes</taxon>
        <taxon>Mycobacteriales</taxon>
        <taxon>Nocardiaceae</taxon>
        <taxon>Nocardia</taxon>
    </lineage>
</organism>
<evidence type="ECO:0000256" key="1">
    <source>
        <dbReference type="SAM" id="SignalP"/>
    </source>
</evidence>
<sequence length="107" mass="11801">MIRRILTSSIVILAMGAIALPMANAQPQFRPCSQVFRVPTSVEGWTNPALAVVFSPYGTDRIYCSAWHGFGWVYQLDPAGGQHELRPIESLSGQNNPILGKVYFYTG</sequence>
<gene>
    <name evidence="2" type="ORF">NDR86_12765</name>
</gene>
<name>A0A9X2E714_9NOCA</name>
<protein>
    <submittedName>
        <fullName evidence="2">Uncharacterized protein</fullName>
    </submittedName>
</protein>
<feature type="signal peptide" evidence="1">
    <location>
        <begin position="1"/>
        <end position="25"/>
    </location>
</feature>
<reference evidence="2" key="1">
    <citation type="submission" date="2022-06" db="EMBL/GenBank/DDBJ databases">
        <title>Novel species in genus nocardia.</title>
        <authorList>
            <person name="Li F."/>
        </authorList>
    </citation>
    <scope>NUCLEOTIDE SEQUENCE</scope>
    <source>
        <strain evidence="2">CDC141</strain>
    </source>
</reference>
<feature type="chain" id="PRO_5040918327" evidence="1">
    <location>
        <begin position="26"/>
        <end position="107"/>
    </location>
</feature>
<dbReference type="AlphaFoldDB" id="A0A9X2E714"/>
<evidence type="ECO:0000313" key="3">
    <source>
        <dbReference type="Proteomes" id="UP001139157"/>
    </source>
</evidence>
<dbReference type="EMBL" id="JAMRXG010000005">
    <property type="protein sequence ID" value="MCM6774348.1"/>
    <property type="molecule type" value="Genomic_DNA"/>
</dbReference>
<dbReference type="RefSeq" id="WP_251911910.1">
    <property type="nucleotide sequence ID" value="NZ_JAMRXG010000005.1"/>
</dbReference>
<accession>A0A9X2E714</accession>
<keyword evidence="1" id="KW-0732">Signal</keyword>
<comment type="caution">
    <text evidence="2">The sequence shown here is derived from an EMBL/GenBank/DDBJ whole genome shotgun (WGS) entry which is preliminary data.</text>
</comment>
<evidence type="ECO:0000313" key="2">
    <source>
        <dbReference type="EMBL" id="MCM6774348.1"/>
    </source>
</evidence>
<keyword evidence="3" id="KW-1185">Reference proteome</keyword>